<reference evidence="2" key="1">
    <citation type="submission" date="2022-05" db="EMBL/GenBank/DDBJ databases">
        <authorList>
            <person name="Park J.-S."/>
        </authorList>
    </citation>
    <scope>NUCLEOTIDE SEQUENCE</scope>
    <source>
        <strain evidence="2">2012CJ34-3</strain>
    </source>
</reference>
<keyword evidence="1" id="KW-1133">Transmembrane helix</keyword>
<keyword evidence="3" id="KW-1185">Reference proteome</keyword>
<evidence type="ECO:0000313" key="2">
    <source>
        <dbReference type="EMBL" id="MCL6294175.1"/>
    </source>
</evidence>
<dbReference type="RefSeq" id="WP_099564467.1">
    <property type="nucleotide sequence ID" value="NZ_JAMFLZ010000002.1"/>
</dbReference>
<sequence>MGGEGSMMAANNSLKNNRDLISKRKERGGLSGSYSNAKLAEFPTATPEQLNEIREKILKQNRVHKVKLLIVFGVIITVLILFFLYN</sequence>
<evidence type="ECO:0000313" key="3">
    <source>
        <dbReference type="Proteomes" id="UP001165381"/>
    </source>
</evidence>
<dbReference type="EMBL" id="JAMFLZ010000002">
    <property type="protein sequence ID" value="MCL6294175.1"/>
    <property type="molecule type" value="Genomic_DNA"/>
</dbReference>
<comment type="caution">
    <text evidence="2">The sequence shown here is derived from an EMBL/GenBank/DDBJ whole genome shotgun (WGS) entry which is preliminary data.</text>
</comment>
<name>A0ABT0QDV9_9FLAO</name>
<protein>
    <recommendedName>
        <fullName evidence="4">Riboflavin synthase subunit beta</fullName>
    </recommendedName>
</protein>
<keyword evidence="1" id="KW-0472">Membrane</keyword>
<feature type="transmembrane region" description="Helical" evidence="1">
    <location>
        <begin position="66"/>
        <end position="85"/>
    </location>
</feature>
<evidence type="ECO:0000256" key="1">
    <source>
        <dbReference type="SAM" id="Phobius"/>
    </source>
</evidence>
<dbReference type="Proteomes" id="UP001165381">
    <property type="component" value="Unassembled WGS sequence"/>
</dbReference>
<proteinExistence type="predicted"/>
<gene>
    <name evidence="2" type="ORF">M3P09_04175</name>
</gene>
<evidence type="ECO:0008006" key="4">
    <source>
        <dbReference type="Google" id="ProtNLM"/>
    </source>
</evidence>
<keyword evidence="1" id="KW-0812">Transmembrane</keyword>
<accession>A0ABT0QDV9</accession>
<organism evidence="2 3">
    <name type="scientific">Jejuia spongiicola</name>
    <dbReference type="NCBI Taxonomy" id="2942207"/>
    <lineage>
        <taxon>Bacteria</taxon>
        <taxon>Pseudomonadati</taxon>
        <taxon>Bacteroidota</taxon>
        <taxon>Flavobacteriia</taxon>
        <taxon>Flavobacteriales</taxon>
        <taxon>Flavobacteriaceae</taxon>
        <taxon>Jejuia</taxon>
    </lineage>
</organism>